<organism evidence="3 4">
    <name type="scientific">Rhodoblastus acidophilus</name>
    <name type="common">Rhodopseudomonas acidophila</name>
    <dbReference type="NCBI Taxonomy" id="1074"/>
    <lineage>
        <taxon>Bacteria</taxon>
        <taxon>Pseudomonadati</taxon>
        <taxon>Pseudomonadota</taxon>
        <taxon>Alphaproteobacteria</taxon>
        <taxon>Hyphomicrobiales</taxon>
        <taxon>Rhodoblastaceae</taxon>
        <taxon>Rhodoblastus</taxon>
    </lineage>
</organism>
<evidence type="ECO:0000259" key="2">
    <source>
        <dbReference type="Pfam" id="PF11799"/>
    </source>
</evidence>
<feature type="domain" description="DNA polymerase Y-family little finger" evidence="2">
    <location>
        <begin position="240"/>
        <end position="321"/>
    </location>
</feature>
<dbReference type="PANTHER" id="PTHR35369:SF2">
    <property type="entry name" value="BLR3025 PROTEIN"/>
    <property type="match status" value="1"/>
</dbReference>
<sequence>MRLYLALFLPFLPTERLRLSGGAPDDGTPFALVEKRANSQRLVALDPAALDQELTPGLSLSDARARVPRLIVAPADLAADRALLLRLAARCERYTPLTALDEPHGLVLDIVGCAHLFGGEEAMRLRLIADFRAWGFTAQAAVAPSPDCARALARFSAGGVFMPDQAEGAVGRLPLAALEADEDVRFALSRAGFKTLGELAARPRRAFAARFGNEFSYRLDRVFGRADRRITPLRSPPDRMVERHFLEPLAQREALEPVIGDLLSEAAFLLERRGEGGRAFELFLFRADGHVRRLCVETLRPTRDEKFLARLFHEKLDSLTDPLDPGFGFDALRLCIPRAETCDAAQACFDGAAQSDHERELSELLDRLTTRFGRARVLRFMREDAYEPERESRLVPASAPPSTWPAPVVGEPPARPLTLFDPPQPVEVVALAPDGPPARFRWRRKNHDVLRAEGPERLAPDWRTQGLEAPERDYYRVEDGEGRRFWLFRHGLYERGDAAPRWFLHGLFV</sequence>
<dbReference type="GO" id="GO:0006281">
    <property type="term" value="P:DNA repair"/>
    <property type="evidence" value="ECO:0007669"/>
    <property type="project" value="TreeGrafter"/>
</dbReference>
<reference evidence="4" key="1">
    <citation type="submission" date="2017-06" db="EMBL/GenBank/DDBJ databases">
        <authorList>
            <person name="Varghese N."/>
            <person name="Submissions S."/>
        </authorList>
    </citation>
    <scope>NUCLEOTIDE SEQUENCE [LARGE SCALE GENOMIC DNA]</scope>
    <source>
        <strain evidence="4">DSM 137</strain>
    </source>
</reference>
<dbReference type="PANTHER" id="PTHR35369">
    <property type="entry name" value="BLR3025 PROTEIN-RELATED"/>
    <property type="match status" value="1"/>
</dbReference>
<dbReference type="SUPFAM" id="SSF56672">
    <property type="entry name" value="DNA/RNA polymerases"/>
    <property type="match status" value="1"/>
</dbReference>
<dbReference type="CDD" id="cd03468">
    <property type="entry name" value="PolY_like"/>
    <property type="match status" value="1"/>
</dbReference>
<dbReference type="Pfam" id="PF11799">
    <property type="entry name" value="IMS_C"/>
    <property type="match status" value="1"/>
</dbReference>
<dbReference type="InterPro" id="IPR017961">
    <property type="entry name" value="DNA_pol_Y-fam_little_finger"/>
</dbReference>
<name>A0A212QL73_RHOAC</name>
<evidence type="ECO:0000313" key="3">
    <source>
        <dbReference type="EMBL" id="SNB59981.1"/>
    </source>
</evidence>
<dbReference type="RefSeq" id="WP_176440406.1">
    <property type="nucleotide sequence ID" value="NZ_FYDG01000001.1"/>
</dbReference>
<protein>
    <submittedName>
        <fullName evidence="3">Protein ImuB</fullName>
    </submittedName>
</protein>
<dbReference type="InterPro" id="IPR043502">
    <property type="entry name" value="DNA/RNA_pol_sf"/>
</dbReference>
<evidence type="ECO:0000256" key="1">
    <source>
        <dbReference type="ARBA" id="ARBA00022763"/>
    </source>
</evidence>
<dbReference type="EMBL" id="FYDG01000001">
    <property type="protein sequence ID" value="SNB59981.1"/>
    <property type="molecule type" value="Genomic_DNA"/>
</dbReference>
<evidence type="ECO:0000313" key="4">
    <source>
        <dbReference type="Proteomes" id="UP000198418"/>
    </source>
</evidence>
<dbReference type="AlphaFoldDB" id="A0A212QL73"/>
<keyword evidence="4" id="KW-1185">Reference proteome</keyword>
<accession>A0A212QL73</accession>
<dbReference type="Proteomes" id="UP000198418">
    <property type="component" value="Unassembled WGS sequence"/>
</dbReference>
<proteinExistence type="predicted"/>
<gene>
    <name evidence="3" type="ORF">SAMN06265338_101711</name>
</gene>
<dbReference type="InterPro" id="IPR050356">
    <property type="entry name" value="SulA_CellDiv_inhibitor"/>
</dbReference>
<keyword evidence="1" id="KW-0227">DNA damage</keyword>